<feature type="region of interest" description="Disordered" evidence="4">
    <location>
        <begin position="317"/>
        <end position="344"/>
    </location>
</feature>
<evidence type="ECO:0000313" key="5">
    <source>
        <dbReference type="EMBL" id="GJN93206.1"/>
    </source>
</evidence>
<feature type="region of interest" description="Disordered" evidence="4">
    <location>
        <begin position="778"/>
        <end position="818"/>
    </location>
</feature>
<evidence type="ECO:0000256" key="3">
    <source>
        <dbReference type="ARBA" id="ARBA00022839"/>
    </source>
</evidence>
<keyword evidence="3" id="KW-0269">Exonuclease</keyword>
<dbReference type="GO" id="GO:0006303">
    <property type="term" value="P:double-strand break repair via nonhomologous end joining"/>
    <property type="evidence" value="ECO:0007669"/>
    <property type="project" value="TreeGrafter"/>
</dbReference>
<protein>
    <recommendedName>
        <fullName evidence="7">DNA repair metallo-beta-lactamase domain-containing protein</fullName>
    </recommendedName>
</protein>
<feature type="compositionally biased region" description="Low complexity" evidence="4">
    <location>
        <begin position="317"/>
        <end position="340"/>
    </location>
</feature>
<dbReference type="PANTHER" id="PTHR23240:SF8">
    <property type="entry name" value="PROTEIN ARTEMIS"/>
    <property type="match status" value="1"/>
</dbReference>
<dbReference type="InterPro" id="IPR036866">
    <property type="entry name" value="RibonucZ/Hydroxyglut_hydro"/>
</dbReference>
<evidence type="ECO:0008006" key="7">
    <source>
        <dbReference type="Google" id="ProtNLM"/>
    </source>
</evidence>
<feature type="compositionally biased region" description="Low complexity" evidence="4">
    <location>
        <begin position="778"/>
        <end position="812"/>
    </location>
</feature>
<dbReference type="AlphaFoldDB" id="A0AAV5GUM0"/>
<dbReference type="GO" id="GO:0003684">
    <property type="term" value="F:damaged DNA binding"/>
    <property type="evidence" value="ECO:0007669"/>
    <property type="project" value="TreeGrafter"/>
</dbReference>
<dbReference type="GO" id="GO:0036297">
    <property type="term" value="P:interstrand cross-link repair"/>
    <property type="evidence" value="ECO:0007669"/>
    <property type="project" value="TreeGrafter"/>
</dbReference>
<dbReference type="EMBL" id="BQKY01000013">
    <property type="protein sequence ID" value="GJN93206.1"/>
    <property type="molecule type" value="Genomic_DNA"/>
</dbReference>
<evidence type="ECO:0000256" key="2">
    <source>
        <dbReference type="ARBA" id="ARBA00022801"/>
    </source>
</evidence>
<proteinExistence type="predicted"/>
<feature type="compositionally biased region" description="Acidic residues" evidence="4">
    <location>
        <begin position="632"/>
        <end position="641"/>
    </location>
</feature>
<dbReference type="GO" id="GO:0035312">
    <property type="term" value="F:5'-3' DNA exonuclease activity"/>
    <property type="evidence" value="ECO:0007669"/>
    <property type="project" value="TreeGrafter"/>
</dbReference>
<gene>
    <name evidence="5" type="ORF">Rhopal_006253-T1</name>
</gene>
<organism evidence="5 6">
    <name type="scientific">Rhodotorula paludigena</name>
    <dbReference type="NCBI Taxonomy" id="86838"/>
    <lineage>
        <taxon>Eukaryota</taxon>
        <taxon>Fungi</taxon>
        <taxon>Dikarya</taxon>
        <taxon>Basidiomycota</taxon>
        <taxon>Pucciniomycotina</taxon>
        <taxon>Microbotryomycetes</taxon>
        <taxon>Sporidiobolales</taxon>
        <taxon>Sporidiobolaceae</taxon>
        <taxon>Rhodotorula</taxon>
    </lineage>
</organism>
<dbReference type="PANTHER" id="PTHR23240">
    <property type="entry name" value="DNA CROSS-LINK REPAIR PROTEIN PSO2/SNM1-RELATED"/>
    <property type="match status" value="1"/>
</dbReference>
<reference evidence="5 6" key="1">
    <citation type="submission" date="2021-12" db="EMBL/GenBank/DDBJ databases">
        <title>High titer production of polyol ester of fatty acids by Rhodotorula paludigena BS15 towards product separation-free biomass refinery.</title>
        <authorList>
            <person name="Mano J."/>
            <person name="Ono H."/>
            <person name="Tanaka T."/>
            <person name="Naito K."/>
            <person name="Sushida H."/>
            <person name="Ike M."/>
            <person name="Tokuyasu K."/>
            <person name="Kitaoka M."/>
        </authorList>
    </citation>
    <scope>NUCLEOTIDE SEQUENCE [LARGE SCALE GENOMIC DNA]</scope>
    <source>
        <strain evidence="5 6">BS15</strain>
    </source>
</reference>
<feature type="compositionally biased region" description="Basic and acidic residues" evidence="4">
    <location>
        <begin position="859"/>
        <end position="870"/>
    </location>
</feature>
<dbReference type="GO" id="GO:0000723">
    <property type="term" value="P:telomere maintenance"/>
    <property type="evidence" value="ECO:0007669"/>
    <property type="project" value="TreeGrafter"/>
</dbReference>
<dbReference type="SUPFAM" id="SSF56281">
    <property type="entry name" value="Metallo-hydrolase/oxidoreductase"/>
    <property type="match status" value="1"/>
</dbReference>
<feature type="region of interest" description="Disordered" evidence="4">
    <location>
        <begin position="615"/>
        <end position="665"/>
    </location>
</feature>
<feature type="compositionally biased region" description="Basic and acidic residues" evidence="4">
    <location>
        <begin position="841"/>
        <end position="850"/>
    </location>
</feature>
<keyword evidence="1" id="KW-0540">Nuclease</keyword>
<keyword evidence="6" id="KW-1185">Reference proteome</keyword>
<evidence type="ECO:0000313" key="6">
    <source>
        <dbReference type="Proteomes" id="UP001342314"/>
    </source>
</evidence>
<dbReference type="Gene3D" id="3.60.15.10">
    <property type="entry name" value="Ribonuclease Z/Hydroxyacylglutathione hydrolase-like"/>
    <property type="match status" value="1"/>
</dbReference>
<accession>A0AAV5GUM0</accession>
<comment type="caution">
    <text evidence="5">The sequence shown here is derived from an EMBL/GenBank/DDBJ whole genome shotgun (WGS) entry which is preliminary data.</text>
</comment>
<name>A0AAV5GUM0_9BASI</name>
<evidence type="ECO:0000256" key="4">
    <source>
        <dbReference type="SAM" id="MobiDB-lite"/>
    </source>
</evidence>
<evidence type="ECO:0000256" key="1">
    <source>
        <dbReference type="ARBA" id="ARBA00022722"/>
    </source>
</evidence>
<sequence>MSTHHGFLEEFPFIRVDAFHGDPAKVNPYTGNAPHFYLLTHAHTDHINGLNSPQFQGRIYATAMTKQLVLGTIETADRVRYAELRGMIKRRYKFLNLRKAGPRGKGSAGDRIQTIPLNTPIKIGAPNGSEVTVIALDANHCPGSCMYLIDGVVAGQPKAVLITGDIRIEPHVLEALKHNPLVQPYLPRLVFPRGPGAPSEDERTETRKVLDRIYLDTSQIAQEDEYVTKEEACAGLVELMAQYPKDTRFFINAWTPGYEDILKVLYKTFGERARLSRIRRIHVDWYKHGHYTSEAFRAGEPLLAELCTTSAFPTAASTSSTTVNPSPSLHAGPAAASTSSAPPPPEPLRFHACERRWKCDHVWQDGLGCYEWDDDHVPLLHGPKKLKRPGSGEVLSREEGAEGRVVYVNPCEMPRWRWEAYSAETMDKFRKVSALPEEERAPGAQGPRQKAGWKGKRRARAEDGEAEVVDLPNSLICPLARHSCLPELQAFVALFRPQSLYPLTCTDDDPVSPAHQYQLLPKHFGSLLAPGGREQLERETHAYVKQARKRCKLRAAVDPSSAGRTQLEDEGDGLREPAWLREMNSSKKGMNIEGGWDVLDEVCAWVLRLEKGQRSPSVVPKKRARPSTDVVELTDTDDDAASAEAAHDGPSAYMPSSSSDVPHGRPAKRVARQLSYGASNAALGLQLDPTPALQLPPYDFRRLPSPFLEAAPANEDTPEVAQHRSSAPLTVPTHRKSVTFTTPLHPKYQAPPVASSSRVQLLPSFQSSTSTPFVAPLASTSADGSSLSASSPLAPTVAPAPTASTAVAGPVTHPSPTTAPYRRRMIAALHRSLRGLIGSDGRIEPFKPGDPRLQGRRALGKENDDERERPSPTSFQTVSASTSPLQP</sequence>
<feature type="region of interest" description="Disordered" evidence="4">
    <location>
        <begin position="434"/>
        <end position="459"/>
    </location>
</feature>
<feature type="region of interest" description="Disordered" evidence="4">
    <location>
        <begin position="838"/>
        <end position="887"/>
    </location>
</feature>
<dbReference type="Proteomes" id="UP001342314">
    <property type="component" value="Unassembled WGS sequence"/>
</dbReference>
<keyword evidence="2" id="KW-0378">Hydrolase</keyword>
<feature type="compositionally biased region" description="Polar residues" evidence="4">
    <location>
        <begin position="871"/>
        <end position="887"/>
    </location>
</feature>